<keyword evidence="5" id="KW-1185">Reference proteome</keyword>
<feature type="domain" description="BIG2" evidence="3">
    <location>
        <begin position="1090"/>
        <end position="1170"/>
    </location>
</feature>
<feature type="compositionally biased region" description="Pro residues" evidence="1">
    <location>
        <begin position="721"/>
        <end position="732"/>
    </location>
</feature>
<feature type="domain" description="BIG2" evidence="3">
    <location>
        <begin position="127"/>
        <end position="207"/>
    </location>
</feature>
<dbReference type="Proteomes" id="UP000019151">
    <property type="component" value="Chromosome"/>
</dbReference>
<evidence type="ECO:0000259" key="3">
    <source>
        <dbReference type="SMART" id="SM00635"/>
    </source>
</evidence>
<dbReference type="Pfam" id="PF02368">
    <property type="entry name" value="Big_2"/>
    <property type="match status" value="13"/>
</dbReference>
<name>W0RLJ1_9BACT</name>
<gene>
    <name evidence="4" type="ORF">J421_4104</name>
</gene>
<dbReference type="PANTHER" id="PTHR23019:SF0">
    <property type="entry name" value="NUCLEAR PORE MEMBRANE GLYCOPROTEIN 210"/>
    <property type="match status" value="1"/>
</dbReference>
<evidence type="ECO:0000256" key="2">
    <source>
        <dbReference type="SAM" id="SignalP"/>
    </source>
</evidence>
<dbReference type="OrthoDB" id="6192638at2"/>
<keyword evidence="2" id="KW-0732">Signal</keyword>
<feature type="domain" description="BIG2" evidence="3">
    <location>
        <begin position="636"/>
        <end position="716"/>
    </location>
</feature>
<evidence type="ECO:0000313" key="5">
    <source>
        <dbReference type="Proteomes" id="UP000019151"/>
    </source>
</evidence>
<dbReference type="EMBL" id="CP007128">
    <property type="protein sequence ID" value="AHG91641.1"/>
    <property type="molecule type" value="Genomic_DNA"/>
</dbReference>
<feature type="compositionally biased region" description="Low complexity" evidence="1">
    <location>
        <begin position="707"/>
        <end position="720"/>
    </location>
</feature>
<feature type="signal peptide" evidence="2">
    <location>
        <begin position="1"/>
        <end position="31"/>
    </location>
</feature>
<feature type="domain" description="BIG2" evidence="3">
    <location>
        <begin position="43"/>
        <end position="122"/>
    </location>
</feature>
<protein>
    <submittedName>
        <fullName evidence="4">Ig domain protein group 2 domain protein</fullName>
    </submittedName>
</protein>
<dbReference type="Gene3D" id="2.60.40.1080">
    <property type="match status" value="15"/>
</dbReference>
<feature type="domain" description="BIG2" evidence="3">
    <location>
        <begin position="297"/>
        <end position="377"/>
    </location>
</feature>
<feature type="domain" description="BIG2" evidence="3">
    <location>
        <begin position="914"/>
        <end position="994"/>
    </location>
</feature>
<dbReference type="InterPro" id="IPR008964">
    <property type="entry name" value="Invasin/intimin_cell_adhesion"/>
</dbReference>
<dbReference type="PATRIC" id="fig|861299.3.peg.4159"/>
<evidence type="ECO:0000313" key="4">
    <source>
        <dbReference type="EMBL" id="AHG91641.1"/>
    </source>
</evidence>
<dbReference type="STRING" id="861299.J421_4104"/>
<feature type="domain" description="BIG2" evidence="3">
    <location>
        <begin position="732"/>
        <end position="812"/>
    </location>
</feature>
<feature type="domain" description="BIG2" evidence="3">
    <location>
        <begin position="212"/>
        <end position="292"/>
    </location>
</feature>
<dbReference type="eggNOG" id="COG5492">
    <property type="taxonomic scope" value="Bacteria"/>
</dbReference>
<dbReference type="RefSeq" id="WP_104022879.1">
    <property type="nucleotide sequence ID" value="NZ_CP007128.1"/>
</dbReference>
<organism evidence="4 5">
    <name type="scientific">Gemmatirosa kalamazoonensis</name>
    <dbReference type="NCBI Taxonomy" id="861299"/>
    <lineage>
        <taxon>Bacteria</taxon>
        <taxon>Pseudomonadati</taxon>
        <taxon>Gemmatimonadota</taxon>
        <taxon>Gemmatimonadia</taxon>
        <taxon>Gemmatimonadales</taxon>
        <taxon>Gemmatimonadaceae</taxon>
        <taxon>Gemmatirosa</taxon>
    </lineage>
</organism>
<feature type="chain" id="PRO_5004795700" evidence="2">
    <location>
        <begin position="32"/>
        <end position="1361"/>
    </location>
</feature>
<dbReference type="InterPro" id="IPR045197">
    <property type="entry name" value="NUP210-like"/>
</dbReference>
<dbReference type="KEGG" id="gba:J421_4104"/>
<evidence type="ECO:0000256" key="1">
    <source>
        <dbReference type="SAM" id="MobiDB-lite"/>
    </source>
</evidence>
<dbReference type="SMART" id="SM00635">
    <property type="entry name" value="BID_2"/>
    <property type="match status" value="15"/>
</dbReference>
<accession>W0RLJ1</accession>
<feature type="domain" description="BIG2" evidence="3">
    <location>
        <begin position="1269"/>
        <end position="1359"/>
    </location>
</feature>
<dbReference type="InParanoid" id="W0RLJ1"/>
<feature type="domain" description="BIG2" evidence="3">
    <location>
        <begin position="1002"/>
        <end position="1082"/>
    </location>
</feature>
<feature type="region of interest" description="Disordered" evidence="1">
    <location>
        <begin position="707"/>
        <end position="734"/>
    </location>
</feature>
<feature type="domain" description="BIG2" evidence="3">
    <location>
        <begin position="467"/>
        <end position="546"/>
    </location>
</feature>
<reference evidence="4 5" key="1">
    <citation type="journal article" date="2014" name="Genome Announc.">
        <title>Genome Sequence and Methylome of Soil Bacterium Gemmatirosa kalamazoonensis KBS708T, a Member of the Rarely Cultivated Gemmatimonadetes Phylum.</title>
        <authorList>
            <person name="Debruyn J.M."/>
            <person name="Radosevich M."/>
            <person name="Wommack K.E."/>
            <person name="Polson S.W."/>
            <person name="Hauser L.J."/>
            <person name="Fawaz M.N."/>
            <person name="Korlach J."/>
            <person name="Tsai Y.C."/>
        </authorList>
    </citation>
    <scope>NUCLEOTIDE SEQUENCE [LARGE SCALE GENOMIC DNA]</scope>
    <source>
        <strain evidence="4 5">KBS708</strain>
    </source>
</reference>
<dbReference type="HOGENOM" id="CLU_256960_0_0_0"/>
<feature type="domain" description="BIG2" evidence="3">
    <location>
        <begin position="382"/>
        <end position="462"/>
    </location>
</feature>
<dbReference type="SUPFAM" id="SSF49373">
    <property type="entry name" value="Invasin/intimin cell-adhesion fragments"/>
    <property type="match status" value="14"/>
</dbReference>
<dbReference type="PANTHER" id="PTHR23019">
    <property type="entry name" value="NUCLEAR PORE MEMBRANE GLYCOPROTEIN GP210-RELATED"/>
    <property type="match status" value="1"/>
</dbReference>
<proteinExistence type="predicted"/>
<dbReference type="InterPro" id="IPR003343">
    <property type="entry name" value="Big_2"/>
</dbReference>
<feature type="domain" description="BIG2" evidence="3">
    <location>
        <begin position="826"/>
        <end position="906"/>
    </location>
</feature>
<feature type="domain" description="BIG2" evidence="3">
    <location>
        <begin position="1178"/>
        <end position="1258"/>
    </location>
</feature>
<feature type="domain" description="BIG2" evidence="3">
    <location>
        <begin position="551"/>
        <end position="631"/>
    </location>
</feature>
<dbReference type="PROSITE" id="PS51257">
    <property type="entry name" value="PROKAR_LIPOPROTEIN"/>
    <property type="match status" value="1"/>
</dbReference>
<sequence>MIGRALARRLGRALVAAALAAATACGGGAGADGGITGATVVGTVAAVSISSPTVTLEVGGSTTLQAQALDPQGHALPRSIVWSSSDTTIVRVSSDGRVTGVAVGRAEVAANVEGKFTKATVTVGPRAVATVQLSPDAARLMVGARMTLVAHTLHADGSELTGRVVTWTTTDPRIVSVDSVGTIEGRAPGVATVTATSEGHVASVGVTVVAVPVAALAVAPATDTLVVGQSTQLSATATDSAGGVLAGRTIAWSSSDPAVASVSSSGLVLAAAPGAVDVTASAEGRSAAAHVVVVARPVASVIVSPSSSSLAVGDTLRLEALVTDASGAVLAGRAVAFASSDTTVARVSADGVVTATGLGSATITATSGSATGTATVTVAPANVASLDLQPAAASLTVGDTLTVRATALDAAGHALAGRVITWTSGAPGVVSAAPNGKLTALGAGTAVILATSGRASATMTVTVRAVPAAGVRILPSSLVMLVGDARDLAATAVDAGGNALPYPITFASSDERVAVVSSAGRVLALALGTVQITASAGGAQGTATVSVVPDPVVAVAVSGMPPSLLPGATAQLSAAATNRFGTAVTGRPVTWATSDAAVATVSPGGLVTAVGAGSAVISATIDGVTGSTTASVSQVPVARVTIALGTGSLQPAQTTQATATAYDAAGNALAGRAFAFTTSNAAVATVSASGVVTAVADGTATITASAGGQSASATVTVTTPATPPPPPPPPPSVATVAVSLASPSLTVGQGTAATATLRDASGNVLTGRPVTWATSDPAIATVSTTGAVTAVAAGTATISATSGGVTGSATLTVTAVSPPPPPPPPAVASITVSLGTASLPLGNATLATATVRDAAGNVLTGRTVTWASSDLTVATVAPSGAVIGVGLGSATISATSGGVTGSASVTVVAQAPAPVAAISVSLGSASLVVGQSTGATATLRDAAGNVLTGRPIAWTTSNASVATVSSSGQVVAVAPGTATITATSGSASGSASLTVSAPPPAPVATVSVSLGASSLVTGGSTTASATLRDAAGNVLTGRPVTWASSDASIATVSASGGVTAVAPGTVTISATSGGVTGSATLTVTAPPPAPVASIAVSLGSTSLTVGSATSATATLRDAAGNVLTGRPLTWASSDPTVATVSPSGGVIAVGVGSATISATSGGVTGSAALTVTAPPPAPVAAVSVTLGASTLAIGATTTATATLSDASGNVLTGRPIAWTSSDPSIATVSSSGVVTAVSAGSASITATSGGVSGSAGVTVQQPPPPPAPVVARIDVRPGAINLKSGKTPKDAADMAAIAYDASDNVILTAKFTWSIDDPSVAALNVNSLLSNLATVVALNDGDAVVTVRSGSVSATVKVKVR</sequence>